<name>L8WE25_THACA</name>
<reference evidence="1 2" key="1">
    <citation type="journal article" date="2013" name="Nat. Commun.">
        <title>The evolution and pathogenic mechanisms of the rice sheath blight pathogen.</title>
        <authorList>
            <person name="Zheng A."/>
            <person name="Lin R."/>
            <person name="Xu L."/>
            <person name="Qin P."/>
            <person name="Tang C."/>
            <person name="Ai P."/>
            <person name="Zhang D."/>
            <person name="Liu Y."/>
            <person name="Sun Z."/>
            <person name="Feng H."/>
            <person name="Wang Y."/>
            <person name="Chen Y."/>
            <person name="Liang X."/>
            <person name="Fu R."/>
            <person name="Li Q."/>
            <person name="Zhang J."/>
            <person name="Yu X."/>
            <person name="Xie Z."/>
            <person name="Ding L."/>
            <person name="Guan P."/>
            <person name="Tang J."/>
            <person name="Liang Y."/>
            <person name="Wang S."/>
            <person name="Deng Q."/>
            <person name="Li S."/>
            <person name="Zhu J."/>
            <person name="Wang L."/>
            <person name="Liu H."/>
            <person name="Li P."/>
        </authorList>
    </citation>
    <scope>NUCLEOTIDE SEQUENCE [LARGE SCALE GENOMIC DNA]</scope>
    <source>
        <strain evidence="2">AG-1 IA</strain>
    </source>
</reference>
<keyword evidence="2" id="KW-1185">Reference proteome</keyword>
<dbReference type="AlphaFoldDB" id="L8WE25"/>
<sequence length="82" mass="8997">MPDAPKYLLIFTMVQKAGYPLSTRSCRCLTFPGRLQPIFDKNVDCSPLSNLLAPSLEYNSLGGGPFVFRPRYWLSLAGVGAA</sequence>
<evidence type="ECO:0000313" key="1">
    <source>
        <dbReference type="EMBL" id="ELU36431.1"/>
    </source>
</evidence>
<proteinExistence type="predicted"/>
<evidence type="ECO:0000313" key="2">
    <source>
        <dbReference type="Proteomes" id="UP000011668"/>
    </source>
</evidence>
<dbReference type="EMBL" id="AFRT01003410">
    <property type="protein sequence ID" value="ELU36431.1"/>
    <property type="molecule type" value="Genomic_DNA"/>
</dbReference>
<dbReference type="HOGENOM" id="CLU_2559873_0_0_1"/>
<organism evidence="1 2">
    <name type="scientific">Thanatephorus cucumeris (strain AG1-IA)</name>
    <name type="common">Rice sheath blight fungus</name>
    <name type="synonym">Rhizoctonia solani</name>
    <dbReference type="NCBI Taxonomy" id="983506"/>
    <lineage>
        <taxon>Eukaryota</taxon>
        <taxon>Fungi</taxon>
        <taxon>Dikarya</taxon>
        <taxon>Basidiomycota</taxon>
        <taxon>Agaricomycotina</taxon>
        <taxon>Agaricomycetes</taxon>
        <taxon>Cantharellales</taxon>
        <taxon>Ceratobasidiaceae</taxon>
        <taxon>Rhizoctonia</taxon>
        <taxon>Rhizoctonia solani AG-1</taxon>
    </lineage>
</organism>
<gene>
    <name evidence="1" type="ORF">AG1IA_09538</name>
</gene>
<dbReference type="Proteomes" id="UP000011668">
    <property type="component" value="Unassembled WGS sequence"/>
</dbReference>
<protein>
    <submittedName>
        <fullName evidence="1">Uncharacterized protein</fullName>
    </submittedName>
</protein>
<comment type="caution">
    <text evidence="1">The sequence shown here is derived from an EMBL/GenBank/DDBJ whole genome shotgun (WGS) entry which is preliminary data.</text>
</comment>
<accession>L8WE25</accession>